<keyword evidence="1" id="KW-0812">Transmembrane</keyword>
<keyword evidence="1" id="KW-0472">Membrane</keyword>
<reference evidence="2" key="1">
    <citation type="submission" date="2023-12" db="EMBL/GenBank/DDBJ databases">
        <authorList>
            <person name="Brown T."/>
        </authorList>
    </citation>
    <scope>NUCLEOTIDE SEQUENCE</scope>
</reference>
<keyword evidence="3" id="KW-1185">Reference proteome</keyword>
<dbReference type="EMBL" id="OY882862">
    <property type="protein sequence ID" value="CAK6446178.1"/>
    <property type="molecule type" value="Genomic_DNA"/>
</dbReference>
<dbReference type="Proteomes" id="UP001314169">
    <property type="component" value="Chromosome 5"/>
</dbReference>
<keyword evidence="1" id="KW-1133">Transmembrane helix</keyword>
<gene>
    <name evidence="2" type="ORF">MPIPNATIZW_LOCUS14484</name>
</gene>
<evidence type="ECO:0000256" key="1">
    <source>
        <dbReference type="SAM" id="Phobius"/>
    </source>
</evidence>
<evidence type="ECO:0000313" key="3">
    <source>
        <dbReference type="Proteomes" id="UP001314169"/>
    </source>
</evidence>
<proteinExistence type="predicted"/>
<name>A0ABP0A6Q5_PIPNA</name>
<protein>
    <submittedName>
        <fullName evidence="2">Uncharacterized protein</fullName>
    </submittedName>
</protein>
<feature type="transmembrane region" description="Helical" evidence="1">
    <location>
        <begin position="31"/>
        <end position="49"/>
    </location>
</feature>
<accession>A0ABP0A6Q5</accession>
<sequence>MYHSFLIHSSTHGHLGCFQILAIVNNAVMNIGVHIFFLIGVSEFLEYIPRSGITRSKSSSIFKFLRKLHTIFYSGCTSTVLGSPFLLILTNTCCCFVDGSHLASVR</sequence>
<evidence type="ECO:0000313" key="2">
    <source>
        <dbReference type="EMBL" id="CAK6446178.1"/>
    </source>
</evidence>
<organism evidence="2 3">
    <name type="scientific">Pipistrellus nathusii</name>
    <name type="common">Nathusius' pipistrelle</name>
    <dbReference type="NCBI Taxonomy" id="59473"/>
    <lineage>
        <taxon>Eukaryota</taxon>
        <taxon>Metazoa</taxon>
        <taxon>Chordata</taxon>
        <taxon>Craniata</taxon>
        <taxon>Vertebrata</taxon>
        <taxon>Euteleostomi</taxon>
        <taxon>Mammalia</taxon>
        <taxon>Eutheria</taxon>
        <taxon>Laurasiatheria</taxon>
        <taxon>Chiroptera</taxon>
        <taxon>Yangochiroptera</taxon>
        <taxon>Vespertilionidae</taxon>
        <taxon>Pipistrellus</taxon>
    </lineage>
</organism>